<dbReference type="GO" id="GO:0010945">
    <property type="term" value="F:coenzyme A diphosphatase activity"/>
    <property type="evidence" value="ECO:0007669"/>
    <property type="project" value="InterPro"/>
</dbReference>
<keyword evidence="6" id="KW-0460">Magnesium</keyword>
<name>A0A7W6EBA7_9HYPH</name>
<keyword evidence="7" id="KW-0464">Manganese</keyword>
<evidence type="ECO:0000313" key="9">
    <source>
        <dbReference type="EMBL" id="MBB3998170.1"/>
    </source>
</evidence>
<dbReference type="AlphaFoldDB" id="A0A7W6EBA7"/>
<dbReference type="GO" id="GO:0030145">
    <property type="term" value="F:manganese ion binding"/>
    <property type="evidence" value="ECO:0007669"/>
    <property type="project" value="InterPro"/>
</dbReference>
<dbReference type="InterPro" id="IPR000059">
    <property type="entry name" value="NUDIX_hydrolase_NudL_CS"/>
</dbReference>
<gene>
    <name evidence="9" type="ORF">GGR04_002009</name>
</gene>
<dbReference type="PROSITE" id="PS51462">
    <property type="entry name" value="NUDIX"/>
    <property type="match status" value="1"/>
</dbReference>
<comment type="similarity">
    <text evidence="3">Belongs to the Nudix hydrolase family. PCD1 subfamily.</text>
</comment>
<keyword evidence="4" id="KW-0479">Metal-binding</keyword>
<dbReference type="RefSeq" id="WP_246393090.1">
    <property type="nucleotide sequence ID" value="NZ_JACIEK010000004.1"/>
</dbReference>
<organism evidence="9 10">
    <name type="scientific">Aureimonas pseudogalii</name>
    <dbReference type="NCBI Taxonomy" id="1744844"/>
    <lineage>
        <taxon>Bacteria</taxon>
        <taxon>Pseudomonadati</taxon>
        <taxon>Pseudomonadota</taxon>
        <taxon>Alphaproteobacteria</taxon>
        <taxon>Hyphomicrobiales</taxon>
        <taxon>Aurantimonadaceae</taxon>
        <taxon>Aureimonas</taxon>
    </lineage>
</organism>
<evidence type="ECO:0000256" key="5">
    <source>
        <dbReference type="ARBA" id="ARBA00022801"/>
    </source>
</evidence>
<protein>
    <submittedName>
        <fullName evidence="9">8-oxo-dGTP pyrophosphatase MutT (NUDIX family)</fullName>
    </submittedName>
</protein>
<dbReference type="SUPFAM" id="SSF55811">
    <property type="entry name" value="Nudix"/>
    <property type="match status" value="1"/>
</dbReference>
<sequence length="204" mass="22391">MFDVADLRHRLDARGAALFEPDDGDHRLNPELEATIGEAATREAAVLVGIVDREAGASVLLTTRAAGLRTHSGQIAFPGGAVDPGDSGVEAAALREAQEEVGLDPRFVEVLGLLPRYRTTTGFAITPVLAIVQPGFSLRPNPTEVDDVFEVPLAFLMDEAHHARDSRVWKGHIRHFYTMPFGERHIWGVTAGILRTLYERLYAW</sequence>
<keyword evidence="10" id="KW-1185">Reference proteome</keyword>
<dbReference type="InterPro" id="IPR015797">
    <property type="entry name" value="NUDIX_hydrolase-like_dom_sf"/>
</dbReference>
<evidence type="ECO:0000256" key="3">
    <source>
        <dbReference type="ARBA" id="ARBA00006506"/>
    </source>
</evidence>
<dbReference type="Gene3D" id="3.90.79.10">
    <property type="entry name" value="Nucleoside Triphosphate Pyrophosphohydrolase"/>
    <property type="match status" value="1"/>
</dbReference>
<dbReference type="CDD" id="cd03426">
    <property type="entry name" value="NUDIX_CoAse_Nudt7"/>
    <property type="match status" value="1"/>
</dbReference>
<keyword evidence="5" id="KW-0378">Hydrolase</keyword>
<comment type="cofactor">
    <cofactor evidence="1">
        <name>Mn(2+)</name>
        <dbReference type="ChEBI" id="CHEBI:29035"/>
    </cofactor>
</comment>
<comment type="caution">
    <text evidence="9">The sequence shown here is derived from an EMBL/GenBank/DDBJ whole genome shotgun (WGS) entry which is preliminary data.</text>
</comment>
<accession>A0A7W6EBA7</accession>
<evidence type="ECO:0000256" key="2">
    <source>
        <dbReference type="ARBA" id="ARBA00001946"/>
    </source>
</evidence>
<evidence type="ECO:0000256" key="6">
    <source>
        <dbReference type="ARBA" id="ARBA00022842"/>
    </source>
</evidence>
<dbReference type="EMBL" id="JACIEK010000004">
    <property type="protein sequence ID" value="MBB3998170.1"/>
    <property type="molecule type" value="Genomic_DNA"/>
</dbReference>
<evidence type="ECO:0000259" key="8">
    <source>
        <dbReference type="PROSITE" id="PS51462"/>
    </source>
</evidence>
<dbReference type="PANTHER" id="PTHR12992:SF11">
    <property type="entry name" value="MITOCHONDRIAL COENZYME A DIPHOSPHATASE NUDT8"/>
    <property type="match status" value="1"/>
</dbReference>
<evidence type="ECO:0000256" key="1">
    <source>
        <dbReference type="ARBA" id="ARBA00001936"/>
    </source>
</evidence>
<dbReference type="PROSITE" id="PS01293">
    <property type="entry name" value="NUDIX_COA"/>
    <property type="match status" value="1"/>
</dbReference>
<evidence type="ECO:0000256" key="4">
    <source>
        <dbReference type="ARBA" id="ARBA00022723"/>
    </source>
</evidence>
<dbReference type="GO" id="GO:0000287">
    <property type="term" value="F:magnesium ion binding"/>
    <property type="evidence" value="ECO:0007669"/>
    <property type="project" value="InterPro"/>
</dbReference>
<dbReference type="Proteomes" id="UP000542776">
    <property type="component" value="Unassembled WGS sequence"/>
</dbReference>
<evidence type="ECO:0000256" key="7">
    <source>
        <dbReference type="ARBA" id="ARBA00023211"/>
    </source>
</evidence>
<proteinExistence type="inferred from homology"/>
<dbReference type="InterPro" id="IPR000086">
    <property type="entry name" value="NUDIX_hydrolase_dom"/>
</dbReference>
<dbReference type="GO" id="GO:0009132">
    <property type="term" value="P:nucleoside diphosphate metabolic process"/>
    <property type="evidence" value="ECO:0007669"/>
    <property type="project" value="InterPro"/>
</dbReference>
<reference evidence="9 10" key="1">
    <citation type="submission" date="2020-08" db="EMBL/GenBank/DDBJ databases">
        <title>Genomic Encyclopedia of Type Strains, Phase IV (KMG-IV): sequencing the most valuable type-strain genomes for metagenomic binning, comparative biology and taxonomic classification.</title>
        <authorList>
            <person name="Goeker M."/>
        </authorList>
    </citation>
    <scope>NUCLEOTIDE SEQUENCE [LARGE SCALE GENOMIC DNA]</scope>
    <source>
        <strain evidence="9 10">DSM 102238</strain>
    </source>
</reference>
<feature type="domain" description="Nudix hydrolase" evidence="8">
    <location>
        <begin position="41"/>
        <end position="173"/>
    </location>
</feature>
<dbReference type="Pfam" id="PF00293">
    <property type="entry name" value="NUDIX"/>
    <property type="match status" value="1"/>
</dbReference>
<dbReference type="InterPro" id="IPR045121">
    <property type="entry name" value="CoAse"/>
</dbReference>
<dbReference type="PANTHER" id="PTHR12992">
    <property type="entry name" value="NUDIX HYDROLASE"/>
    <property type="match status" value="1"/>
</dbReference>
<evidence type="ECO:0000313" key="10">
    <source>
        <dbReference type="Proteomes" id="UP000542776"/>
    </source>
</evidence>
<comment type="cofactor">
    <cofactor evidence="2">
        <name>Mg(2+)</name>
        <dbReference type="ChEBI" id="CHEBI:18420"/>
    </cofactor>
</comment>
<dbReference type="NCBIfam" id="NF007980">
    <property type="entry name" value="PRK10707.1"/>
    <property type="match status" value="1"/>
</dbReference>